<name>A0A4Z1HD44_9HELO</name>
<evidence type="ECO:0000313" key="1">
    <source>
        <dbReference type="EMBL" id="TGO46675.1"/>
    </source>
</evidence>
<proteinExistence type="predicted"/>
<accession>A0A4Z1HD44</accession>
<dbReference type="EMBL" id="PQXN01000311">
    <property type="protein sequence ID" value="TGO46675.1"/>
    <property type="molecule type" value="Genomic_DNA"/>
</dbReference>
<comment type="caution">
    <text evidence="1">The sequence shown here is derived from an EMBL/GenBank/DDBJ whole genome shotgun (WGS) entry which is preliminary data.</text>
</comment>
<protein>
    <submittedName>
        <fullName evidence="1">Uncharacterized protein</fullName>
    </submittedName>
</protein>
<keyword evidence="2" id="KW-1185">Reference proteome</keyword>
<reference evidence="1 2" key="1">
    <citation type="submission" date="2017-12" db="EMBL/GenBank/DDBJ databases">
        <title>Comparative genomics of Botrytis spp.</title>
        <authorList>
            <person name="Valero-Jimenez C.A."/>
            <person name="Tapia P."/>
            <person name="Veloso J."/>
            <person name="Silva-Moreno E."/>
            <person name="Staats M."/>
            <person name="Valdes J.H."/>
            <person name="Van Kan J.A.L."/>
        </authorList>
    </citation>
    <scope>NUCLEOTIDE SEQUENCE [LARGE SCALE GENOMIC DNA]</scope>
    <source>
        <strain evidence="1 2">MUCL11595</strain>
    </source>
</reference>
<evidence type="ECO:0000313" key="2">
    <source>
        <dbReference type="Proteomes" id="UP000297527"/>
    </source>
</evidence>
<organism evidence="1 2">
    <name type="scientific">Botryotinia convoluta</name>
    <dbReference type="NCBI Taxonomy" id="54673"/>
    <lineage>
        <taxon>Eukaryota</taxon>
        <taxon>Fungi</taxon>
        <taxon>Dikarya</taxon>
        <taxon>Ascomycota</taxon>
        <taxon>Pezizomycotina</taxon>
        <taxon>Leotiomycetes</taxon>
        <taxon>Helotiales</taxon>
        <taxon>Sclerotiniaceae</taxon>
        <taxon>Botryotinia</taxon>
    </lineage>
</organism>
<dbReference type="OrthoDB" id="3487027at2759"/>
<dbReference type="Proteomes" id="UP000297527">
    <property type="component" value="Unassembled WGS sequence"/>
</dbReference>
<sequence length="215" mass="24325">MDPSDRLITPMPAYEKVCRLAIPAESIEWPCDMPVSDTGLAIADFTNLEDLALLVPTKETVWSDPTIVPSAPNTTLFSYLDKFDWESLGVGLETFIYEDEYDIILENFDMGELSDCVYCVFQHTLEKFYSSDKEDEIAAGYIRDLSTWELPDVRYMEVSTIEKEKVKVRAKALLEVLPAEVYEVDDEDTNGRLRGVNNARDGLLLRTLAEGSSLM</sequence>
<gene>
    <name evidence="1" type="ORF">BCON_0312g00040</name>
</gene>
<dbReference type="AlphaFoldDB" id="A0A4Z1HD44"/>